<dbReference type="OrthoDB" id="9793586at2"/>
<dbReference type="InterPro" id="IPR008927">
    <property type="entry name" value="6-PGluconate_DH-like_C_sf"/>
</dbReference>
<dbReference type="Gene3D" id="1.10.1040.10">
    <property type="entry name" value="N-(1-d-carboxylethyl)-l-norvaline Dehydrogenase, domain 2"/>
    <property type="match status" value="1"/>
</dbReference>
<dbReference type="InterPro" id="IPR013328">
    <property type="entry name" value="6PGD_dom2"/>
</dbReference>
<evidence type="ECO:0000313" key="6">
    <source>
        <dbReference type="EMBL" id="TIH38652.1"/>
    </source>
</evidence>
<dbReference type="InterPro" id="IPR036291">
    <property type="entry name" value="NAD(P)-bd_dom_sf"/>
</dbReference>
<dbReference type="GO" id="GO:0005737">
    <property type="term" value="C:cytoplasm"/>
    <property type="evidence" value="ECO:0007669"/>
    <property type="project" value="TreeGrafter"/>
</dbReference>
<gene>
    <name evidence="6" type="ORF">D4765_06000</name>
</gene>
<sequence length="352" mass="37974">MEHTIENAQPRIAVLGNGANGSAIGVDVARAGLDVTFIDQWPANVEAIRLDGVRVQLAGHETVTRPPILHLCEVATLRSKFDIVLLLVKAYDTRWACELIKPYVADGGVVVGVQNGMTGDTIAEVLGANRALGAVIEITSAMYTPGIVERHSSHERSWFAVGPVHPDAAPHAEAVAAVLRHAGTVEVTDDIVSAKWMKLILNAAELVPSAIVDLSIADCARDPLMRGLMLEAGNEAVRAAQLEGASIRPIFGMAATTPETFVETVLDELLAHYVLSHSRSTVLQDWIKDRHSEVDELNGYVVDTLARHGEQAPANTAMVEFAHAIERGELNRGRHLGGPLRQRVAELRPLPR</sequence>
<keyword evidence="3" id="KW-0560">Oxidoreductase</keyword>
<organism evidence="6 7">
    <name type="scientific">Subtercola vilae</name>
    <dbReference type="NCBI Taxonomy" id="2056433"/>
    <lineage>
        <taxon>Bacteria</taxon>
        <taxon>Bacillati</taxon>
        <taxon>Actinomycetota</taxon>
        <taxon>Actinomycetes</taxon>
        <taxon>Micrococcales</taxon>
        <taxon>Microbacteriaceae</taxon>
        <taxon>Subtercola</taxon>
    </lineage>
</organism>
<comment type="similarity">
    <text evidence="1">Belongs to the ketopantoate reductase family.</text>
</comment>
<dbReference type="InterPro" id="IPR013752">
    <property type="entry name" value="KPA_reductase"/>
</dbReference>
<dbReference type="EMBL" id="QYRT01000008">
    <property type="protein sequence ID" value="TIH38652.1"/>
    <property type="molecule type" value="Genomic_DNA"/>
</dbReference>
<dbReference type="GO" id="GO:0008677">
    <property type="term" value="F:2-dehydropantoate 2-reductase activity"/>
    <property type="evidence" value="ECO:0007669"/>
    <property type="project" value="InterPro"/>
</dbReference>
<name>A0A4T2C536_9MICO</name>
<dbReference type="SUPFAM" id="SSF51735">
    <property type="entry name" value="NAD(P)-binding Rossmann-fold domains"/>
    <property type="match status" value="1"/>
</dbReference>
<dbReference type="SUPFAM" id="SSF48179">
    <property type="entry name" value="6-phosphogluconate dehydrogenase C-terminal domain-like"/>
    <property type="match status" value="1"/>
</dbReference>
<feature type="domain" description="Ketopantoate reductase N-terminal" evidence="4">
    <location>
        <begin position="12"/>
        <end position="159"/>
    </location>
</feature>
<dbReference type="GO" id="GO:0015940">
    <property type="term" value="P:pantothenate biosynthetic process"/>
    <property type="evidence" value="ECO:0007669"/>
    <property type="project" value="InterPro"/>
</dbReference>
<dbReference type="Pfam" id="PF08546">
    <property type="entry name" value="ApbA_C"/>
    <property type="match status" value="1"/>
</dbReference>
<dbReference type="AlphaFoldDB" id="A0A4T2C536"/>
<dbReference type="Gene3D" id="3.40.50.720">
    <property type="entry name" value="NAD(P)-binding Rossmann-like Domain"/>
    <property type="match status" value="1"/>
</dbReference>
<protein>
    <submittedName>
        <fullName evidence="6">Ketopantoate reductase family protein</fullName>
    </submittedName>
</protein>
<evidence type="ECO:0000256" key="1">
    <source>
        <dbReference type="ARBA" id="ARBA00007870"/>
    </source>
</evidence>
<dbReference type="InterPro" id="IPR013332">
    <property type="entry name" value="KPR_N"/>
</dbReference>
<dbReference type="InterPro" id="IPR051402">
    <property type="entry name" value="KPR-Related"/>
</dbReference>
<keyword evidence="7" id="KW-1185">Reference proteome</keyword>
<reference evidence="6 7" key="1">
    <citation type="journal article" date="2019" name="Microorganisms">
        <title>Systematic Affiliation and Genome Analysis of Subtercola vilae DB165(T) with Particular Emphasis on Cold Adaptation of an Isolate from a High-Altitude Cold Volcano Lake.</title>
        <authorList>
            <person name="Villalobos A.S."/>
            <person name="Wiese J."/>
            <person name="Imhoff J.F."/>
            <person name="Dorador C."/>
            <person name="Keller A."/>
            <person name="Hentschel U."/>
        </authorList>
    </citation>
    <scope>NUCLEOTIDE SEQUENCE [LARGE SCALE GENOMIC DNA]</scope>
    <source>
        <strain evidence="6 7">DB165</strain>
    </source>
</reference>
<evidence type="ECO:0000259" key="4">
    <source>
        <dbReference type="Pfam" id="PF02558"/>
    </source>
</evidence>
<evidence type="ECO:0000259" key="5">
    <source>
        <dbReference type="Pfam" id="PF08546"/>
    </source>
</evidence>
<proteinExistence type="inferred from homology"/>
<evidence type="ECO:0000256" key="2">
    <source>
        <dbReference type="ARBA" id="ARBA00022857"/>
    </source>
</evidence>
<dbReference type="RefSeq" id="WP_136641384.1">
    <property type="nucleotide sequence ID" value="NZ_QYRT01000008.1"/>
</dbReference>
<comment type="caution">
    <text evidence="6">The sequence shown here is derived from an EMBL/GenBank/DDBJ whole genome shotgun (WGS) entry which is preliminary data.</text>
</comment>
<dbReference type="NCBIfam" id="TIGR00745">
    <property type="entry name" value="apbA_panE"/>
    <property type="match status" value="1"/>
</dbReference>
<accession>A0A4T2C536</accession>
<evidence type="ECO:0000256" key="3">
    <source>
        <dbReference type="ARBA" id="ARBA00023002"/>
    </source>
</evidence>
<dbReference type="Proteomes" id="UP000306192">
    <property type="component" value="Unassembled WGS sequence"/>
</dbReference>
<evidence type="ECO:0000313" key="7">
    <source>
        <dbReference type="Proteomes" id="UP000306192"/>
    </source>
</evidence>
<dbReference type="PANTHER" id="PTHR21708:SF26">
    <property type="entry name" value="2-DEHYDROPANTOATE 2-REDUCTASE"/>
    <property type="match status" value="1"/>
</dbReference>
<dbReference type="PANTHER" id="PTHR21708">
    <property type="entry name" value="PROBABLE 2-DEHYDROPANTOATE 2-REDUCTASE"/>
    <property type="match status" value="1"/>
</dbReference>
<dbReference type="InterPro" id="IPR003710">
    <property type="entry name" value="ApbA"/>
</dbReference>
<feature type="domain" description="Ketopantoate reductase C-terminal" evidence="5">
    <location>
        <begin position="190"/>
        <end position="326"/>
    </location>
</feature>
<dbReference type="Pfam" id="PF02558">
    <property type="entry name" value="ApbA"/>
    <property type="match status" value="1"/>
</dbReference>
<keyword evidence="2" id="KW-0521">NADP</keyword>